<feature type="compositionally biased region" description="Basic and acidic residues" evidence="1">
    <location>
        <begin position="85"/>
        <end position="95"/>
    </location>
</feature>
<evidence type="ECO:0000313" key="2">
    <source>
        <dbReference type="EMBL" id="KAK3669756.1"/>
    </source>
</evidence>
<feature type="region of interest" description="Disordered" evidence="1">
    <location>
        <begin position="1"/>
        <end position="140"/>
    </location>
</feature>
<feature type="compositionally biased region" description="Low complexity" evidence="1">
    <location>
        <begin position="102"/>
        <end position="118"/>
    </location>
</feature>
<organism evidence="2 3">
    <name type="scientific">Recurvomyces mirabilis</name>
    <dbReference type="NCBI Taxonomy" id="574656"/>
    <lineage>
        <taxon>Eukaryota</taxon>
        <taxon>Fungi</taxon>
        <taxon>Dikarya</taxon>
        <taxon>Ascomycota</taxon>
        <taxon>Pezizomycotina</taxon>
        <taxon>Dothideomycetes</taxon>
        <taxon>Dothideomycetidae</taxon>
        <taxon>Mycosphaerellales</taxon>
        <taxon>Teratosphaeriaceae</taxon>
        <taxon>Recurvomyces</taxon>
    </lineage>
</organism>
<evidence type="ECO:0000313" key="3">
    <source>
        <dbReference type="Proteomes" id="UP001274830"/>
    </source>
</evidence>
<feature type="region of interest" description="Disordered" evidence="1">
    <location>
        <begin position="157"/>
        <end position="180"/>
    </location>
</feature>
<dbReference type="Proteomes" id="UP001274830">
    <property type="component" value="Unassembled WGS sequence"/>
</dbReference>
<feature type="region of interest" description="Disordered" evidence="1">
    <location>
        <begin position="212"/>
        <end position="232"/>
    </location>
</feature>
<reference evidence="2" key="1">
    <citation type="submission" date="2023-07" db="EMBL/GenBank/DDBJ databases">
        <title>Black Yeasts Isolated from many extreme environments.</title>
        <authorList>
            <person name="Coleine C."/>
            <person name="Stajich J.E."/>
            <person name="Selbmann L."/>
        </authorList>
    </citation>
    <scope>NUCLEOTIDE SEQUENCE</scope>
    <source>
        <strain evidence="2">CCFEE 5485</strain>
    </source>
</reference>
<sequence length="346" mass="37740">MSRSGARSSVASQWNDETMRDYGAPYETVDPTDLSDHGSSTRAAVKDALHAKRAQSQNLSGSTKKQKTKVDLSKFSKIPSLSQSKELRKLGDHNGAENTTGAFAPASSSRAPAPSTPSHDSQPLGYPGSRQEASEQDIVLNDNITVGKYTARALSEKLTPADQSDRSKQGEPSLITSRADTNVHIQPQTGVPLPHSGISTQDQPQVYNSTAETAVPSSQSLHLDTAPPDTNTNMNTILNRADLEIDWAVLGEFRSFTDLTNCQTGEDMFVAIDNQRPNSHCGSRVQRVWIKHINPRAGEPDLSRQMVRTSPEAAFRNMIRRLNTLGEDAYPELLVTVKAWQSAMEA</sequence>
<accession>A0AAE0WF36</accession>
<dbReference type="AlphaFoldDB" id="A0AAE0WF36"/>
<keyword evidence="3" id="KW-1185">Reference proteome</keyword>
<protein>
    <submittedName>
        <fullName evidence="2">Uncharacterized protein</fullName>
    </submittedName>
</protein>
<proteinExistence type="predicted"/>
<feature type="compositionally biased region" description="Polar residues" evidence="1">
    <location>
        <begin position="54"/>
        <end position="63"/>
    </location>
</feature>
<feature type="compositionally biased region" description="Polar residues" evidence="1">
    <location>
        <begin position="1"/>
        <end position="16"/>
    </location>
</feature>
<name>A0AAE0WF36_9PEZI</name>
<gene>
    <name evidence="2" type="ORF">LTR78_010384</name>
</gene>
<comment type="caution">
    <text evidence="2">The sequence shown here is derived from an EMBL/GenBank/DDBJ whole genome shotgun (WGS) entry which is preliminary data.</text>
</comment>
<evidence type="ECO:0000256" key="1">
    <source>
        <dbReference type="SAM" id="MobiDB-lite"/>
    </source>
</evidence>
<dbReference type="EMBL" id="JAUTXT010000073">
    <property type="protein sequence ID" value="KAK3669756.1"/>
    <property type="molecule type" value="Genomic_DNA"/>
</dbReference>